<dbReference type="HOGENOM" id="CLU_1853789_0_0_11"/>
<gene>
    <name evidence="2" type="ordered locus">Sare_4384</name>
</gene>
<reference evidence="2" key="1">
    <citation type="submission" date="2007-10" db="EMBL/GenBank/DDBJ databases">
        <title>Complete sequence of Salinispora arenicola CNS-205.</title>
        <authorList>
            <consortium name="US DOE Joint Genome Institute"/>
            <person name="Copeland A."/>
            <person name="Lucas S."/>
            <person name="Lapidus A."/>
            <person name="Barry K."/>
            <person name="Glavina del Rio T."/>
            <person name="Dalin E."/>
            <person name="Tice H."/>
            <person name="Pitluck S."/>
            <person name="Foster B."/>
            <person name="Schmutz J."/>
            <person name="Larimer F."/>
            <person name="Land M."/>
            <person name="Hauser L."/>
            <person name="Kyrpides N."/>
            <person name="Ivanova N."/>
            <person name="Jensen P.R."/>
            <person name="Moore B.S."/>
            <person name="Penn K."/>
            <person name="Jenkins C."/>
            <person name="Udwary D."/>
            <person name="Xiang L."/>
            <person name="Gontang E."/>
            <person name="Richardson P."/>
        </authorList>
    </citation>
    <scope>NUCLEOTIDE SEQUENCE [LARGE SCALE GENOMIC DNA]</scope>
    <source>
        <strain evidence="2">CNS-205</strain>
    </source>
</reference>
<evidence type="ECO:0000313" key="2">
    <source>
        <dbReference type="EMBL" id="ABW00166.1"/>
    </source>
</evidence>
<feature type="transmembrane region" description="Helical" evidence="1">
    <location>
        <begin position="94"/>
        <end position="123"/>
    </location>
</feature>
<feature type="transmembrane region" description="Helical" evidence="1">
    <location>
        <begin position="66"/>
        <end position="87"/>
    </location>
</feature>
<proteinExistence type="predicted"/>
<keyword evidence="1" id="KW-0472">Membrane</keyword>
<protein>
    <submittedName>
        <fullName evidence="2">Uncharacterized protein</fullName>
    </submittedName>
</protein>
<name>A8M5V0_SALAI</name>
<organism evidence="2">
    <name type="scientific">Salinispora arenicola (strain CNS-205)</name>
    <dbReference type="NCBI Taxonomy" id="391037"/>
    <lineage>
        <taxon>Bacteria</taxon>
        <taxon>Bacillati</taxon>
        <taxon>Actinomycetota</taxon>
        <taxon>Actinomycetes</taxon>
        <taxon>Micromonosporales</taxon>
        <taxon>Micromonosporaceae</taxon>
        <taxon>Salinispora</taxon>
    </lineage>
</organism>
<keyword evidence="1" id="KW-0812">Transmembrane</keyword>
<feature type="transmembrane region" description="Helical" evidence="1">
    <location>
        <begin position="21"/>
        <end position="46"/>
    </location>
</feature>
<keyword evidence="1" id="KW-1133">Transmembrane helix</keyword>
<evidence type="ECO:0000256" key="1">
    <source>
        <dbReference type="SAM" id="Phobius"/>
    </source>
</evidence>
<dbReference type="AlphaFoldDB" id="A8M5V0"/>
<dbReference type="KEGG" id="saq:Sare_4384"/>
<accession>A8M5V0</accession>
<dbReference type="EMBL" id="CP000850">
    <property type="protein sequence ID" value="ABW00166.1"/>
    <property type="molecule type" value="Genomic_DNA"/>
</dbReference>
<sequence>MSSRNRRWILMVFVQRLRENPGALIAFLASLMSALFVVSTPFVANVTSTMNGVETSLGRVWSSTQITYVVLQLISALLTVTAATLAWRGQIRHAILFLIPGSIAGLFPAVLPGFFGLVALIILKTRPPFHDTDRTRHS</sequence>